<dbReference type="InterPro" id="IPR036388">
    <property type="entry name" value="WH-like_DNA-bd_sf"/>
</dbReference>
<dbReference type="GO" id="GO:0006282">
    <property type="term" value="P:regulation of DNA repair"/>
    <property type="evidence" value="ECO:0007669"/>
    <property type="project" value="InterPro"/>
</dbReference>
<evidence type="ECO:0000259" key="12">
    <source>
        <dbReference type="PROSITE" id="PS50175"/>
    </source>
</evidence>
<evidence type="ECO:0000313" key="14">
    <source>
        <dbReference type="Proteomes" id="UP000032141"/>
    </source>
</evidence>
<dbReference type="CDD" id="cd01796">
    <property type="entry name" value="Ubl_Ddi1_like"/>
    <property type="match status" value="1"/>
</dbReference>
<dbReference type="InterPro" id="IPR033882">
    <property type="entry name" value="DDI1_N"/>
</dbReference>
<comment type="subcellular location">
    <subcellularLocation>
        <location evidence="1">Cytoplasm</location>
    </subcellularLocation>
</comment>
<evidence type="ECO:0000256" key="5">
    <source>
        <dbReference type="ARBA" id="ARBA00022490"/>
    </source>
</evidence>
<dbReference type="SMART" id="SM00213">
    <property type="entry name" value="UBQ"/>
    <property type="match status" value="1"/>
</dbReference>
<dbReference type="Gene3D" id="1.10.8.10">
    <property type="entry name" value="DNA helicase RuvA subunit, C-terminal domain"/>
    <property type="match status" value="1"/>
</dbReference>
<dbReference type="Gene3D" id="2.40.70.10">
    <property type="entry name" value="Acid Proteases"/>
    <property type="match status" value="1"/>
</dbReference>
<dbReference type="SUPFAM" id="SSF46934">
    <property type="entry name" value="UBA-like"/>
    <property type="match status" value="1"/>
</dbReference>
<sequence length="756" mass="83867">MRITVMTAGEQIITLDVDSHETVENVKALLEVEVSDLRSLLSLCIANVPIQQQQLLYNGDEMSNSDKLSALGVKDDDLLMMMVSNASSGSAAGSDLGMNPDGSASNPAAFQQHIRGDSNIMGQLFQTDPELAQVISGSDLNKLQDVLRSRHQQRSVAQRQKEEELALLYADPFDVEAQKKIEAAIRQKGIDENWEAALEHNPEGFARVIMLYVDMEVNGIPLKAFVDSGAQSTIISKSCAERCGLLRLMDQRYKGIAQGVGQTEILGRIHVAPIKIGKNFYPCSFIVLDSPNMEFLFGLDMLQKDLPSRFLDEGGVPNQASSSGAAVPSGFTEKKSNTVASPASQPSRAEGPEFEAKIAKLVELGFSREAVVQALRLFEGNEEQAAGTGATARDHVLMTSLRPCLHDNVVALNKHSLPPRILCSDKRDYNSSGLSRYVPKKLREISEELKTQPLDSSDKGINASRWDPSVPGSKANEKEAREEIYMDLQERNDAESYMNVSLHGSNEGVMSLEKGMAAGRWDHCVPGPAGAGTHSHLKGNNVSCDDSEEELEESSDDVRSTRQHKQAYDEIKLYMDAETAKSSKETQDAENMAIRYLGLRAYTAAELKKKLIGKKYPLEIVDKVINDFQHRGFINDNFCAEAFTRSRWSSLCWGPRRIKQALFKKGVSNEDSDAAIKLVFEKDNQCKETEPSHGMSKEALDQLYVQASKRWLQGRDLPVENRKARVIRWLQYRGFNWGVVSQLMKRLESPLSSDSR</sequence>
<keyword evidence="5" id="KW-0963">Cytoplasm</keyword>
<dbReference type="Gene3D" id="3.10.20.90">
    <property type="entry name" value="Phosphatidylinositol 3-kinase Catalytic Subunit, Chain A, domain 1"/>
    <property type="match status" value="1"/>
</dbReference>
<keyword evidence="7" id="KW-0064">Aspartyl protease</keyword>
<dbReference type="InterPro" id="IPR029071">
    <property type="entry name" value="Ubiquitin-like_domsf"/>
</dbReference>
<name>A0A0D3AE09_BRAOL</name>
<evidence type="ECO:0000259" key="11">
    <source>
        <dbReference type="PROSITE" id="PS50053"/>
    </source>
</evidence>
<dbReference type="HOGENOM" id="CLU_368581_0_0_1"/>
<dbReference type="Proteomes" id="UP000032141">
    <property type="component" value="Chromosome C1"/>
</dbReference>
<dbReference type="PROSITE" id="PS50175">
    <property type="entry name" value="ASP_PROT_RETROV"/>
    <property type="match status" value="1"/>
</dbReference>
<dbReference type="CDD" id="cd14309">
    <property type="entry name" value="UBA_scDdi1_like"/>
    <property type="match status" value="1"/>
</dbReference>
<dbReference type="InterPro" id="IPR019103">
    <property type="entry name" value="Peptidase_aspartic_DDI1-type"/>
</dbReference>
<keyword evidence="14" id="KW-1185">Reference proteome</keyword>
<dbReference type="InterPro" id="IPR015940">
    <property type="entry name" value="UBA"/>
</dbReference>
<accession>A0A0D3AE09</accession>
<evidence type="ECO:0000256" key="3">
    <source>
        <dbReference type="ARBA" id="ARBA00009695"/>
    </source>
</evidence>
<dbReference type="Pfam" id="PF21981">
    <property type="entry name" value="RecX_HTH3"/>
    <property type="match status" value="1"/>
</dbReference>
<dbReference type="InterPro" id="IPR003783">
    <property type="entry name" value="Regulatory_RecX"/>
</dbReference>
<evidence type="ECO:0000256" key="4">
    <source>
        <dbReference type="ARBA" id="ARBA00018111"/>
    </source>
</evidence>
<dbReference type="Pfam" id="PF21982">
    <property type="entry name" value="RecX_HTH1"/>
    <property type="match status" value="1"/>
</dbReference>
<organism evidence="13 14">
    <name type="scientific">Brassica oleracea var. oleracea</name>
    <dbReference type="NCBI Taxonomy" id="109376"/>
    <lineage>
        <taxon>Eukaryota</taxon>
        <taxon>Viridiplantae</taxon>
        <taxon>Streptophyta</taxon>
        <taxon>Embryophyta</taxon>
        <taxon>Tracheophyta</taxon>
        <taxon>Spermatophyta</taxon>
        <taxon>Magnoliopsida</taxon>
        <taxon>eudicotyledons</taxon>
        <taxon>Gunneridae</taxon>
        <taxon>Pentapetalae</taxon>
        <taxon>rosids</taxon>
        <taxon>malvids</taxon>
        <taxon>Brassicales</taxon>
        <taxon>Brassicaceae</taxon>
        <taxon>Brassiceae</taxon>
        <taxon>Brassica</taxon>
    </lineage>
</organism>
<dbReference type="HAMAP" id="MF_01114">
    <property type="entry name" value="RecX"/>
    <property type="match status" value="1"/>
</dbReference>
<evidence type="ECO:0000259" key="10">
    <source>
        <dbReference type="PROSITE" id="PS50030"/>
    </source>
</evidence>
<dbReference type="InterPro" id="IPR053924">
    <property type="entry name" value="RecX_HTH_2nd"/>
</dbReference>
<reference evidence="13 14" key="1">
    <citation type="journal article" date="2014" name="Genome Biol.">
        <title>Transcriptome and methylome profiling reveals relics of genome dominance in the mesopolyploid Brassica oleracea.</title>
        <authorList>
            <person name="Parkin I.A."/>
            <person name="Koh C."/>
            <person name="Tang H."/>
            <person name="Robinson S.J."/>
            <person name="Kagale S."/>
            <person name="Clarke W.E."/>
            <person name="Town C.D."/>
            <person name="Nixon J."/>
            <person name="Krishnakumar V."/>
            <person name="Bidwell S.L."/>
            <person name="Denoeud F."/>
            <person name="Belcram H."/>
            <person name="Links M.G."/>
            <person name="Just J."/>
            <person name="Clarke C."/>
            <person name="Bender T."/>
            <person name="Huebert T."/>
            <person name="Mason A.S."/>
            <person name="Pires J.C."/>
            <person name="Barker G."/>
            <person name="Moore J."/>
            <person name="Walley P.G."/>
            <person name="Manoli S."/>
            <person name="Batley J."/>
            <person name="Edwards D."/>
            <person name="Nelson M.N."/>
            <person name="Wang X."/>
            <person name="Paterson A.H."/>
            <person name="King G."/>
            <person name="Bancroft I."/>
            <person name="Chalhoub B."/>
            <person name="Sharpe A.G."/>
        </authorList>
    </citation>
    <scope>NUCLEOTIDE SEQUENCE</scope>
    <source>
        <strain evidence="13 14">cv. TO1000</strain>
    </source>
</reference>
<reference evidence="13" key="2">
    <citation type="submission" date="2015-03" db="UniProtKB">
        <authorList>
            <consortium name="EnsemblPlants"/>
        </authorList>
    </citation>
    <scope>IDENTIFICATION</scope>
</reference>
<dbReference type="InterPro" id="IPR001995">
    <property type="entry name" value="Peptidase_A2_cat"/>
</dbReference>
<evidence type="ECO:0000256" key="1">
    <source>
        <dbReference type="ARBA" id="ARBA00004496"/>
    </source>
</evidence>
<evidence type="ECO:0000313" key="13">
    <source>
        <dbReference type="EnsemblPlants" id="Bo1g138450.1"/>
    </source>
</evidence>
<evidence type="ECO:0000256" key="6">
    <source>
        <dbReference type="ARBA" id="ARBA00022670"/>
    </source>
</evidence>
<dbReference type="PROSITE" id="PS50030">
    <property type="entry name" value="UBA"/>
    <property type="match status" value="1"/>
</dbReference>
<dbReference type="CDD" id="cd05479">
    <property type="entry name" value="RP_DDI"/>
    <property type="match status" value="1"/>
</dbReference>
<protein>
    <recommendedName>
        <fullName evidence="4">Regulatory protein RecX</fullName>
    </recommendedName>
</protein>
<comment type="similarity">
    <text evidence="2">Belongs to the DDI1 family.</text>
</comment>
<dbReference type="EnsemblPlants" id="Bo1g138450.1">
    <property type="protein sequence ID" value="Bo1g138450.1"/>
    <property type="gene ID" value="Bo1g138450"/>
</dbReference>
<dbReference type="GO" id="GO:0006508">
    <property type="term" value="P:proteolysis"/>
    <property type="evidence" value="ECO:0007669"/>
    <property type="project" value="UniProtKB-KW"/>
</dbReference>
<evidence type="ECO:0000256" key="7">
    <source>
        <dbReference type="ARBA" id="ARBA00022750"/>
    </source>
</evidence>
<dbReference type="SMART" id="SM00165">
    <property type="entry name" value="UBA"/>
    <property type="match status" value="1"/>
</dbReference>
<dbReference type="PANTHER" id="PTHR12917">
    <property type="entry name" value="ASPARTYL PROTEASE DDI-RELATED"/>
    <property type="match status" value="1"/>
</dbReference>
<feature type="region of interest" description="Disordered" evidence="9">
    <location>
        <begin position="452"/>
        <end position="479"/>
    </location>
</feature>
<dbReference type="AlphaFoldDB" id="A0A0D3AE09"/>
<feature type="region of interest" description="Disordered" evidence="9">
    <location>
        <begin position="531"/>
        <end position="564"/>
    </location>
</feature>
<dbReference type="Pfam" id="PF00240">
    <property type="entry name" value="ubiquitin"/>
    <property type="match status" value="1"/>
</dbReference>
<dbReference type="Pfam" id="PF09668">
    <property type="entry name" value="Asp_protease"/>
    <property type="match status" value="1"/>
</dbReference>
<evidence type="ECO:0000256" key="8">
    <source>
        <dbReference type="ARBA" id="ARBA00022801"/>
    </source>
</evidence>
<dbReference type="PANTHER" id="PTHR12917:SF1">
    <property type="entry name" value="AT13091P"/>
    <property type="match status" value="1"/>
</dbReference>
<dbReference type="Gene3D" id="1.10.10.10">
    <property type="entry name" value="Winged helix-like DNA-binding domain superfamily/Winged helix DNA-binding domain"/>
    <property type="match status" value="2"/>
</dbReference>
<comment type="similarity">
    <text evidence="3">Belongs to the RecX family.</text>
</comment>
<feature type="region of interest" description="Disordered" evidence="9">
    <location>
        <begin position="313"/>
        <end position="352"/>
    </location>
</feature>
<feature type="domain" description="Ubiquitin-like" evidence="11">
    <location>
        <begin position="1"/>
        <end position="88"/>
    </location>
</feature>
<dbReference type="GO" id="GO:0031593">
    <property type="term" value="F:polyubiquitin modification-dependent protein binding"/>
    <property type="evidence" value="ECO:0007669"/>
    <property type="project" value="UniProtKB-ARBA"/>
</dbReference>
<dbReference type="Gramene" id="Bo1g138450.1">
    <property type="protein sequence ID" value="Bo1g138450.1"/>
    <property type="gene ID" value="Bo1g138450"/>
</dbReference>
<dbReference type="GO" id="GO:0004190">
    <property type="term" value="F:aspartic-type endopeptidase activity"/>
    <property type="evidence" value="ECO:0007669"/>
    <property type="project" value="UniProtKB-KW"/>
</dbReference>
<dbReference type="InterPro" id="IPR053925">
    <property type="entry name" value="RecX_HTH_3rd"/>
</dbReference>
<evidence type="ECO:0000256" key="9">
    <source>
        <dbReference type="SAM" id="MobiDB-lite"/>
    </source>
</evidence>
<keyword evidence="6" id="KW-0645">Protease</keyword>
<dbReference type="GO" id="GO:0005737">
    <property type="term" value="C:cytoplasm"/>
    <property type="evidence" value="ECO:0007669"/>
    <property type="project" value="UniProtKB-SubCell"/>
</dbReference>
<keyword evidence="8" id="KW-0378">Hydrolase</keyword>
<dbReference type="SUPFAM" id="SSF54236">
    <property type="entry name" value="Ubiquitin-like"/>
    <property type="match status" value="1"/>
</dbReference>
<dbReference type="PROSITE" id="PS50053">
    <property type="entry name" value="UBIQUITIN_2"/>
    <property type="match status" value="1"/>
</dbReference>
<feature type="compositionally biased region" description="Acidic residues" evidence="9">
    <location>
        <begin position="545"/>
        <end position="555"/>
    </location>
</feature>
<dbReference type="eggNOG" id="KOG0012">
    <property type="taxonomic scope" value="Eukaryota"/>
</dbReference>
<dbReference type="InterPro" id="IPR053926">
    <property type="entry name" value="RecX_HTH_1st"/>
</dbReference>
<dbReference type="InterPro" id="IPR009060">
    <property type="entry name" value="UBA-like_sf"/>
</dbReference>
<evidence type="ECO:0000256" key="2">
    <source>
        <dbReference type="ARBA" id="ARBA00009136"/>
    </source>
</evidence>
<dbReference type="SUPFAM" id="SSF50630">
    <property type="entry name" value="Acid proteases"/>
    <property type="match status" value="1"/>
</dbReference>
<proteinExistence type="inferred from homology"/>
<feature type="compositionally biased region" description="Polar residues" evidence="9">
    <location>
        <begin position="337"/>
        <end position="347"/>
    </location>
</feature>
<dbReference type="STRING" id="109376.A0A0D3AE09"/>
<feature type="domain" description="UBA" evidence="10">
    <location>
        <begin position="352"/>
        <end position="386"/>
    </location>
</feature>
<dbReference type="Pfam" id="PF02631">
    <property type="entry name" value="RecX_HTH2"/>
    <property type="match status" value="1"/>
</dbReference>
<dbReference type="InterPro" id="IPR021109">
    <property type="entry name" value="Peptidase_aspartic_dom_sf"/>
</dbReference>
<dbReference type="Pfam" id="PF00627">
    <property type="entry name" value="UBA"/>
    <property type="match status" value="1"/>
</dbReference>
<dbReference type="InterPro" id="IPR000626">
    <property type="entry name" value="Ubiquitin-like_dom"/>
</dbReference>
<feature type="domain" description="Peptidase A2" evidence="12">
    <location>
        <begin position="222"/>
        <end position="301"/>
    </location>
</feature>